<dbReference type="PANTHER" id="PTHR43102:SF2">
    <property type="entry name" value="GAF DOMAIN-CONTAINING PROTEIN"/>
    <property type="match status" value="1"/>
</dbReference>
<evidence type="ECO:0000259" key="1">
    <source>
        <dbReference type="Pfam" id="PF01590"/>
    </source>
</evidence>
<organism evidence="2 3">
    <name type="scientific">Gemmatimonas groenlandica</name>
    <dbReference type="NCBI Taxonomy" id="2732249"/>
    <lineage>
        <taxon>Bacteria</taxon>
        <taxon>Pseudomonadati</taxon>
        <taxon>Gemmatimonadota</taxon>
        <taxon>Gemmatimonadia</taxon>
        <taxon>Gemmatimonadales</taxon>
        <taxon>Gemmatimonadaceae</taxon>
        <taxon>Gemmatimonas</taxon>
    </lineage>
</organism>
<dbReference type="Proteomes" id="UP000500938">
    <property type="component" value="Chromosome"/>
</dbReference>
<dbReference type="InterPro" id="IPR003018">
    <property type="entry name" value="GAF"/>
</dbReference>
<dbReference type="InterPro" id="IPR029016">
    <property type="entry name" value="GAF-like_dom_sf"/>
</dbReference>
<dbReference type="Pfam" id="PF01590">
    <property type="entry name" value="GAF"/>
    <property type="match status" value="1"/>
</dbReference>
<dbReference type="AlphaFoldDB" id="A0A6M4IST8"/>
<dbReference type="KEGG" id="ggr:HKW67_13985"/>
<evidence type="ECO:0000313" key="2">
    <source>
        <dbReference type="EMBL" id="QJR36536.1"/>
    </source>
</evidence>
<dbReference type="PANTHER" id="PTHR43102">
    <property type="entry name" value="SLR1143 PROTEIN"/>
    <property type="match status" value="1"/>
</dbReference>
<keyword evidence="3" id="KW-1185">Reference proteome</keyword>
<accession>A0A6M4IST8</accession>
<feature type="domain" description="GAF" evidence="1">
    <location>
        <begin position="24"/>
        <end position="158"/>
    </location>
</feature>
<dbReference type="SUPFAM" id="SSF55781">
    <property type="entry name" value="GAF domain-like"/>
    <property type="match status" value="1"/>
</dbReference>
<proteinExistence type="predicted"/>
<evidence type="ECO:0000313" key="3">
    <source>
        <dbReference type="Proteomes" id="UP000500938"/>
    </source>
</evidence>
<dbReference type="EMBL" id="CP053085">
    <property type="protein sequence ID" value="QJR36536.1"/>
    <property type="molecule type" value="Genomic_DNA"/>
</dbReference>
<protein>
    <submittedName>
        <fullName evidence="2">GAF domain-containing protein</fullName>
    </submittedName>
</protein>
<dbReference type="RefSeq" id="WP_171225968.1">
    <property type="nucleotide sequence ID" value="NZ_CP053085.1"/>
</dbReference>
<gene>
    <name evidence="2" type="ORF">HKW67_13985</name>
</gene>
<reference evidence="2 3" key="1">
    <citation type="submission" date="2020-05" db="EMBL/GenBank/DDBJ databases">
        <title>Complete genome sequence of Gemmatimonas greenlandica TET16.</title>
        <authorList>
            <person name="Zeng Y."/>
        </authorList>
    </citation>
    <scope>NUCLEOTIDE SEQUENCE [LARGE SCALE GENOMIC DNA]</scope>
    <source>
        <strain evidence="2 3">TET16</strain>
    </source>
</reference>
<dbReference type="Gene3D" id="3.30.450.40">
    <property type="match status" value="1"/>
</dbReference>
<sequence length="171" mass="18758">MSADPQYALERLQEIAELDLLSADVDPMLQDIARQTATHLSLPVSLISVVLDDALHVAGSHGLDGLWLGETRGHPVEWSFCATSVRTREAYVVERATEDAYHRTNPLVVQDGVRCYAGVPLISSRGFVLGNLCVVGLEERTFTVSEVAFLHDMAKTAVARIEERRTRGAVT</sequence>
<name>A0A6M4IST8_9BACT</name>